<keyword evidence="1" id="KW-1133">Transmembrane helix</keyword>
<dbReference type="FunCoup" id="Q757V2">
    <property type="interactions" value="95"/>
</dbReference>
<dbReference type="InterPro" id="IPR036691">
    <property type="entry name" value="Endo/exonu/phosph_ase_sf"/>
</dbReference>
<evidence type="ECO:0000313" key="3">
    <source>
        <dbReference type="EMBL" id="AAS52595.2"/>
    </source>
</evidence>
<dbReference type="SUPFAM" id="SSF56219">
    <property type="entry name" value="DNase I-like"/>
    <property type="match status" value="1"/>
</dbReference>
<dbReference type="Gene3D" id="3.60.10.10">
    <property type="entry name" value="Endonuclease/exonuclease/phosphatase"/>
    <property type="match status" value="1"/>
</dbReference>
<dbReference type="Proteomes" id="UP000000591">
    <property type="component" value="Chromosome V"/>
</dbReference>
<dbReference type="GO" id="GO:0046856">
    <property type="term" value="P:phosphatidylinositol dephosphorylation"/>
    <property type="evidence" value="ECO:0007669"/>
    <property type="project" value="InterPro"/>
</dbReference>
<evidence type="ECO:0000259" key="2">
    <source>
        <dbReference type="SMART" id="SM00128"/>
    </source>
</evidence>
<name>Q757V2_EREGS</name>
<evidence type="ECO:0000313" key="4">
    <source>
        <dbReference type="Proteomes" id="UP000000591"/>
    </source>
</evidence>
<feature type="domain" description="Inositol polyphosphate-related phosphatase" evidence="2">
    <location>
        <begin position="12"/>
        <end position="370"/>
    </location>
</feature>
<dbReference type="eggNOG" id="KOG0565">
    <property type="taxonomic scope" value="Eukaryota"/>
</dbReference>
<dbReference type="KEGG" id="ago:AGOS_AEL090C"/>
<dbReference type="Pfam" id="PF22669">
    <property type="entry name" value="Exo_endo_phos2"/>
    <property type="match status" value="1"/>
</dbReference>
<evidence type="ECO:0000256" key="1">
    <source>
        <dbReference type="SAM" id="Phobius"/>
    </source>
</evidence>
<dbReference type="InParanoid" id="Q757V2"/>
<dbReference type="GeneID" id="4620961"/>
<dbReference type="GO" id="GO:0004439">
    <property type="term" value="F:phosphatidylinositol-4,5-bisphosphate 5-phosphatase activity"/>
    <property type="evidence" value="ECO:0000318"/>
    <property type="project" value="GO_Central"/>
</dbReference>
<sequence length="428" mass="48796">MKRLECHSSEADCFRISLTTSNCAKQIPLGSNDYLLQRAIFERLLSAGVDYDLYAIGFQELLPIWDASCPLQTKSCLRRLVPVILQRLNSGVEDTPEVPVDRNVQHSEADSLLGSLERQAIGDTEQSTQNAWPSRQVPVSYRFVACNAIGAVGLMLFAKEDLKVEVLRTCNVRTGALGSSLKGSTAIQVQLSNSRCSQKFTFITSHFAAKEGPDKLAQRIKDYHTTMRTFDKHLDSFQDGHVFFFGDLNFRISPRQPTDLQYSDQPVIDHLLATYDELNRERTAGTVFEGFEEAKINFPPSYKYIFLQDNLNYDYTRQPSWCDRILYKNDPKRVRVHRYASIDRRSILNYTDHEPVTLDVSVSCHTQFVPMAMQNISPQSTMEMYVGDVTDILLMLFSRVYYAPTIFDLVVLTIFLCLVLLALFRLTV</sequence>
<dbReference type="AlphaFoldDB" id="Q757V2"/>
<keyword evidence="4" id="KW-1185">Reference proteome</keyword>
<dbReference type="RefSeq" id="NP_984771.2">
    <property type="nucleotide sequence ID" value="NM_210125.2"/>
</dbReference>
<reference evidence="3 4" key="1">
    <citation type="journal article" date="2004" name="Science">
        <title>The Ashbya gossypii genome as a tool for mapping the ancient Saccharomyces cerevisiae genome.</title>
        <authorList>
            <person name="Dietrich F.S."/>
            <person name="Voegeli S."/>
            <person name="Brachat S."/>
            <person name="Lerch A."/>
            <person name="Gates K."/>
            <person name="Steiner S."/>
            <person name="Mohr C."/>
            <person name="Pohlmann R."/>
            <person name="Luedi P."/>
            <person name="Choi S."/>
            <person name="Wing R.A."/>
            <person name="Flavier A."/>
            <person name="Gaffney T.D."/>
            <person name="Philippsen P."/>
        </authorList>
    </citation>
    <scope>NUCLEOTIDE SEQUENCE [LARGE SCALE GENOMIC DNA]</scope>
    <source>
        <strain evidence="4">ATCC 10895 / CBS 109.51 / FGSC 9923 / NRRL Y-1056</strain>
    </source>
</reference>
<gene>
    <name evidence="3" type="ORF">AGOS_AEL090C</name>
</gene>
<reference evidence="4" key="2">
    <citation type="journal article" date="2013" name="G3 (Bethesda)">
        <title>Genomes of Ashbya fungi isolated from insects reveal four mating-type loci, numerous translocations, lack of transposons, and distinct gene duplications.</title>
        <authorList>
            <person name="Dietrich F.S."/>
            <person name="Voegeli S."/>
            <person name="Kuo S."/>
            <person name="Philippsen P."/>
        </authorList>
    </citation>
    <scope>GENOME REANNOTATION</scope>
    <source>
        <strain evidence="4">ATCC 10895 / CBS 109.51 / FGSC 9923 / NRRL Y-1056</strain>
    </source>
</reference>
<keyword evidence="1" id="KW-0812">Transmembrane</keyword>
<dbReference type="PANTHER" id="PTHR11200:SF275">
    <property type="entry name" value="LD06095P"/>
    <property type="match status" value="1"/>
</dbReference>
<dbReference type="OMA" id="SENSMIC"/>
<dbReference type="EMBL" id="AE016818">
    <property type="protein sequence ID" value="AAS52595.2"/>
    <property type="molecule type" value="Genomic_DNA"/>
</dbReference>
<dbReference type="InterPro" id="IPR046985">
    <property type="entry name" value="IP5"/>
</dbReference>
<proteinExistence type="predicted"/>
<feature type="transmembrane region" description="Helical" evidence="1">
    <location>
        <begin position="401"/>
        <end position="424"/>
    </location>
</feature>
<dbReference type="HOGENOM" id="CLU_025224_2_0_1"/>
<accession>Q757V2</accession>
<dbReference type="PANTHER" id="PTHR11200">
    <property type="entry name" value="INOSITOL 5-PHOSPHATASE"/>
    <property type="match status" value="1"/>
</dbReference>
<dbReference type="SMART" id="SM00128">
    <property type="entry name" value="IPPc"/>
    <property type="match status" value="1"/>
</dbReference>
<dbReference type="InterPro" id="IPR000300">
    <property type="entry name" value="IPPc"/>
</dbReference>
<dbReference type="STRING" id="284811.Q757V2"/>
<keyword evidence="1" id="KW-0472">Membrane</keyword>
<dbReference type="OrthoDB" id="62798at2759"/>
<protein>
    <submittedName>
        <fullName evidence="3">AEL090Cp</fullName>
    </submittedName>
</protein>
<organism evidence="3 4">
    <name type="scientific">Eremothecium gossypii (strain ATCC 10895 / CBS 109.51 / FGSC 9923 / NRRL Y-1056)</name>
    <name type="common">Yeast</name>
    <name type="synonym">Ashbya gossypii</name>
    <dbReference type="NCBI Taxonomy" id="284811"/>
    <lineage>
        <taxon>Eukaryota</taxon>
        <taxon>Fungi</taxon>
        <taxon>Dikarya</taxon>
        <taxon>Ascomycota</taxon>
        <taxon>Saccharomycotina</taxon>
        <taxon>Saccharomycetes</taxon>
        <taxon>Saccharomycetales</taxon>
        <taxon>Saccharomycetaceae</taxon>
        <taxon>Eremothecium</taxon>
    </lineage>
</organism>